<reference evidence="1" key="1">
    <citation type="submission" date="2021-06" db="EMBL/GenBank/DDBJ databases">
        <authorList>
            <person name="Kallberg Y."/>
            <person name="Tangrot J."/>
            <person name="Rosling A."/>
        </authorList>
    </citation>
    <scope>NUCLEOTIDE SEQUENCE</scope>
    <source>
        <strain evidence="1">MA461A</strain>
    </source>
</reference>
<sequence>DNITILFATINANNVEKVWHQFLVNIDIAAIHDESKGSNDFEKLLLDV</sequence>
<name>A0ACA9SKX1_9GLOM</name>
<dbReference type="EMBL" id="CAJVQC010135961">
    <property type="protein sequence ID" value="CAG8842862.1"/>
    <property type="molecule type" value="Genomic_DNA"/>
</dbReference>
<organism evidence="1 2">
    <name type="scientific">Racocetra persica</name>
    <dbReference type="NCBI Taxonomy" id="160502"/>
    <lineage>
        <taxon>Eukaryota</taxon>
        <taxon>Fungi</taxon>
        <taxon>Fungi incertae sedis</taxon>
        <taxon>Mucoromycota</taxon>
        <taxon>Glomeromycotina</taxon>
        <taxon>Glomeromycetes</taxon>
        <taxon>Diversisporales</taxon>
        <taxon>Gigasporaceae</taxon>
        <taxon>Racocetra</taxon>
    </lineage>
</organism>
<dbReference type="Proteomes" id="UP000789920">
    <property type="component" value="Unassembled WGS sequence"/>
</dbReference>
<feature type="non-terminal residue" evidence="1">
    <location>
        <position position="1"/>
    </location>
</feature>
<evidence type="ECO:0000313" key="1">
    <source>
        <dbReference type="EMBL" id="CAG8842862.1"/>
    </source>
</evidence>
<comment type="caution">
    <text evidence="1">The sequence shown here is derived from an EMBL/GenBank/DDBJ whole genome shotgun (WGS) entry which is preliminary data.</text>
</comment>
<gene>
    <name evidence="1" type="ORF">RPERSI_LOCUS32509</name>
</gene>
<accession>A0ACA9SKX1</accession>
<proteinExistence type="predicted"/>
<evidence type="ECO:0000313" key="2">
    <source>
        <dbReference type="Proteomes" id="UP000789920"/>
    </source>
</evidence>
<keyword evidence="2" id="KW-1185">Reference proteome</keyword>
<protein>
    <submittedName>
        <fullName evidence="1">1843_t:CDS:1</fullName>
    </submittedName>
</protein>
<feature type="non-terminal residue" evidence="1">
    <location>
        <position position="48"/>
    </location>
</feature>